<evidence type="ECO:0000256" key="1">
    <source>
        <dbReference type="ARBA" id="ARBA00022679"/>
    </source>
</evidence>
<gene>
    <name evidence="3" type="ORF">SKC37_05815</name>
</gene>
<dbReference type="EMBL" id="JBBKXX010000002">
    <property type="protein sequence ID" value="MFD3408163.1"/>
    <property type="molecule type" value="Genomic_DNA"/>
</dbReference>
<dbReference type="CDD" id="cd02440">
    <property type="entry name" value="AdoMet_MTases"/>
    <property type="match status" value="1"/>
</dbReference>
<dbReference type="SUPFAM" id="SSF53335">
    <property type="entry name" value="S-adenosyl-L-methionine-dependent methyltransferases"/>
    <property type="match status" value="1"/>
</dbReference>
<dbReference type="Gene3D" id="2.20.25.110">
    <property type="entry name" value="S-adenosyl-L-methionine-dependent methyltransferases"/>
    <property type="match status" value="1"/>
</dbReference>
<organism evidence="3 4">
    <name type="scientific">Aquirufa esocilacus</name>
    <dbReference type="NCBI Taxonomy" id="3096513"/>
    <lineage>
        <taxon>Bacteria</taxon>
        <taxon>Pseudomonadati</taxon>
        <taxon>Bacteroidota</taxon>
        <taxon>Cytophagia</taxon>
        <taxon>Cytophagales</taxon>
        <taxon>Flectobacillaceae</taxon>
        <taxon>Aquirufa</taxon>
    </lineage>
</organism>
<dbReference type="GO" id="GO:0032259">
    <property type="term" value="P:methylation"/>
    <property type="evidence" value="ECO:0007669"/>
    <property type="project" value="UniProtKB-KW"/>
</dbReference>
<feature type="domain" description="Methyltransferase" evidence="2">
    <location>
        <begin position="47"/>
        <end position="140"/>
    </location>
</feature>
<evidence type="ECO:0000313" key="4">
    <source>
        <dbReference type="Proteomes" id="UP001598019"/>
    </source>
</evidence>
<keyword evidence="1" id="KW-0808">Transferase</keyword>
<dbReference type="GO" id="GO:0008168">
    <property type="term" value="F:methyltransferase activity"/>
    <property type="evidence" value="ECO:0007669"/>
    <property type="project" value="UniProtKB-KW"/>
</dbReference>
<evidence type="ECO:0000259" key="2">
    <source>
        <dbReference type="Pfam" id="PF13649"/>
    </source>
</evidence>
<dbReference type="InterPro" id="IPR041698">
    <property type="entry name" value="Methyltransf_25"/>
</dbReference>
<dbReference type="Proteomes" id="UP001598019">
    <property type="component" value="Unassembled WGS sequence"/>
</dbReference>
<dbReference type="InterPro" id="IPR029063">
    <property type="entry name" value="SAM-dependent_MTases_sf"/>
</dbReference>
<proteinExistence type="predicted"/>
<dbReference type="PANTHER" id="PTHR43861">
    <property type="entry name" value="TRANS-ACONITATE 2-METHYLTRANSFERASE-RELATED"/>
    <property type="match status" value="1"/>
</dbReference>
<name>A0ABW6DHK1_9BACT</name>
<protein>
    <submittedName>
        <fullName evidence="3">Methyltransferase domain-containing protein</fullName>
    </submittedName>
</protein>
<dbReference type="Gene3D" id="3.40.50.150">
    <property type="entry name" value="Vaccinia Virus protein VP39"/>
    <property type="match status" value="1"/>
</dbReference>
<evidence type="ECO:0000313" key="3">
    <source>
        <dbReference type="EMBL" id="MFD3408163.1"/>
    </source>
</evidence>
<reference evidence="3 4" key="1">
    <citation type="submission" date="2024-03" db="EMBL/GenBank/DDBJ databases">
        <title>Aquirufa genome sequencing.</title>
        <authorList>
            <person name="Pitt A."/>
            <person name="Hahn M.W."/>
        </authorList>
    </citation>
    <scope>NUCLEOTIDE SEQUENCE [LARGE SCALE GENOMIC DNA]</scope>
    <source>
        <strain evidence="3 4">HETE-83D</strain>
    </source>
</reference>
<comment type="caution">
    <text evidence="3">The sequence shown here is derived from an EMBL/GenBank/DDBJ whole genome shotgun (WGS) entry which is preliminary data.</text>
</comment>
<keyword evidence="4" id="KW-1185">Reference proteome</keyword>
<sequence length="247" mass="28087">MEGKEWFSTWFDSPYYHILYAKRDESEAADFIASLQQKLHLALGSRVLDAACGKGRHAITLQQLGFMVDAFDLSPSNIEAAQAFENKDLLFFVHDLREPLPLQNKYDAIFNFFTSFGYFDDQQDNQKAFNTFAGGLKENGLLVLDFFNPTYVVANLVPTERVERQGISFQIKRWSAAGYLYKSIDFSDQGKDFSFIEKVELVAKNDFISYAAQAGLSLVDLQGDYSLASFDEATSPRMIFTWTKKSN</sequence>
<dbReference type="RefSeq" id="WP_377980587.1">
    <property type="nucleotide sequence ID" value="NZ_JBBKXX010000002.1"/>
</dbReference>
<accession>A0ABW6DHK1</accession>
<dbReference type="Pfam" id="PF13649">
    <property type="entry name" value="Methyltransf_25"/>
    <property type="match status" value="1"/>
</dbReference>
<keyword evidence="3" id="KW-0489">Methyltransferase</keyword>